<accession>A0A1L9BDS1</accession>
<name>A0A1L9BDS1_9BACT</name>
<comment type="caution">
    <text evidence="2">The sequence shown here is derived from an EMBL/GenBank/DDBJ whole genome shotgun (WGS) entry which is preliminary data.</text>
</comment>
<dbReference type="EMBL" id="MPIN01000003">
    <property type="protein sequence ID" value="OJH40411.1"/>
    <property type="molecule type" value="Genomic_DNA"/>
</dbReference>
<evidence type="ECO:0000256" key="1">
    <source>
        <dbReference type="SAM" id="MobiDB-lite"/>
    </source>
</evidence>
<gene>
    <name evidence="2" type="ORF">BON30_15425</name>
</gene>
<keyword evidence="3" id="KW-1185">Reference proteome</keyword>
<dbReference type="AlphaFoldDB" id="A0A1L9BDS1"/>
<reference evidence="3" key="1">
    <citation type="submission" date="2016-11" db="EMBL/GenBank/DDBJ databases">
        <authorList>
            <person name="Shukria A."/>
            <person name="Stevens D.C."/>
        </authorList>
    </citation>
    <scope>NUCLEOTIDE SEQUENCE [LARGE SCALE GENOMIC DNA]</scope>
    <source>
        <strain evidence="3">Cbfe23</strain>
    </source>
</reference>
<feature type="region of interest" description="Disordered" evidence="1">
    <location>
        <begin position="310"/>
        <end position="334"/>
    </location>
</feature>
<proteinExistence type="predicted"/>
<dbReference type="STRING" id="83449.BON30_15425"/>
<reference evidence="2 3" key="2">
    <citation type="submission" date="2016-12" db="EMBL/GenBank/DDBJ databases">
        <title>Draft Genome Sequence of Cystobacter ferrugineus Strain Cbfe23.</title>
        <authorList>
            <person name="Akbar S."/>
            <person name="Dowd S.E."/>
            <person name="Stevens D.C."/>
        </authorList>
    </citation>
    <scope>NUCLEOTIDE SEQUENCE [LARGE SCALE GENOMIC DNA]</scope>
    <source>
        <strain evidence="2 3">Cbfe23</strain>
    </source>
</reference>
<dbReference type="Proteomes" id="UP000182229">
    <property type="component" value="Unassembled WGS sequence"/>
</dbReference>
<protein>
    <recommendedName>
        <fullName evidence="4">Glycosyltransferase</fullName>
    </recommendedName>
</protein>
<sequence length="334" mass="36839">MAFLGRPLFESHVPLSAKWAQTRFFAVESERWGDTIDAARQWGADASIVFRPQDVTPDLAALVPGTMRVGVIPTPVFAQAELARLALISGPGVEGFRWLTYLDSPLPAEMARLPVLQTMPLPVDTARFVAGPRLEQRRLLVADWARPAPGLMARLRQLAPLEVLPSDASLAQISAALDSAGVLIYSSKDLLGRFDALPLRALARGLLLISDSTFLSDWYIEQEDEYLTRHGDLMVQAVDEWVRMPELFKAVRIRAWQKMREAFDASACFQRMLHDAHLLANPLKHLATLPRGEDAAAAPVLAGMRVSEGTPSIDSRLVPPPGSFSSESQGRWSR</sequence>
<evidence type="ECO:0008006" key="4">
    <source>
        <dbReference type="Google" id="ProtNLM"/>
    </source>
</evidence>
<evidence type="ECO:0000313" key="3">
    <source>
        <dbReference type="Proteomes" id="UP000182229"/>
    </source>
</evidence>
<organism evidence="2 3">
    <name type="scientific">Cystobacter ferrugineus</name>
    <dbReference type="NCBI Taxonomy" id="83449"/>
    <lineage>
        <taxon>Bacteria</taxon>
        <taxon>Pseudomonadati</taxon>
        <taxon>Myxococcota</taxon>
        <taxon>Myxococcia</taxon>
        <taxon>Myxococcales</taxon>
        <taxon>Cystobacterineae</taxon>
        <taxon>Archangiaceae</taxon>
        <taxon>Cystobacter</taxon>
    </lineage>
</organism>
<evidence type="ECO:0000313" key="2">
    <source>
        <dbReference type="EMBL" id="OJH40411.1"/>
    </source>
</evidence>
<feature type="compositionally biased region" description="Polar residues" evidence="1">
    <location>
        <begin position="323"/>
        <end position="334"/>
    </location>
</feature>